<keyword evidence="4 7" id="KW-0812">Transmembrane</keyword>
<reference evidence="9 10" key="1">
    <citation type="submission" date="2017-03" db="EMBL/GenBank/DDBJ databases">
        <title>Genome Survey of Euroglyphus maynei.</title>
        <authorList>
            <person name="Arlian L.G."/>
            <person name="Morgan M.S."/>
            <person name="Rider S.D."/>
        </authorList>
    </citation>
    <scope>NUCLEOTIDE SEQUENCE [LARGE SCALE GENOMIC DNA]</scope>
    <source>
        <strain evidence="9">Arlian Lab</strain>
        <tissue evidence="9">Whole body</tissue>
    </source>
</reference>
<dbReference type="InterPro" id="IPR020846">
    <property type="entry name" value="MFS_dom"/>
</dbReference>
<protein>
    <recommendedName>
        <fullName evidence="8">Major facilitator superfamily (MFS) profile domain-containing protein</fullName>
    </recommendedName>
</protein>
<evidence type="ECO:0000256" key="1">
    <source>
        <dbReference type="ARBA" id="ARBA00004141"/>
    </source>
</evidence>
<dbReference type="PANTHER" id="PTHR48020:SF12">
    <property type="entry name" value="PROTON MYO-INOSITOL COTRANSPORTER"/>
    <property type="match status" value="1"/>
</dbReference>
<dbReference type="Pfam" id="PF00083">
    <property type="entry name" value="Sugar_tr"/>
    <property type="match status" value="1"/>
</dbReference>
<dbReference type="EMBL" id="MUJZ01050245">
    <property type="protein sequence ID" value="OTF73761.1"/>
    <property type="molecule type" value="Genomic_DNA"/>
</dbReference>
<dbReference type="PRINTS" id="PR00171">
    <property type="entry name" value="SUGRTRNSPORT"/>
</dbReference>
<keyword evidence="6 7" id="KW-0472">Membrane</keyword>
<dbReference type="InterPro" id="IPR003663">
    <property type="entry name" value="Sugar/inositol_transpt"/>
</dbReference>
<keyword evidence="5 7" id="KW-1133">Transmembrane helix</keyword>
<accession>A0A1Y3AZ17</accession>
<evidence type="ECO:0000256" key="5">
    <source>
        <dbReference type="ARBA" id="ARBA00022989"/>
    </source>
</evidence>
<dbReference type="PROSITE" id="PS50850">
    <property type="entry name" value="MFS"/>
    <property type="match status" value="1"/>
</dbReference>
<dbReference type="PANTHER" id="PTHR48020">
    <property type="entry name" value="PROTON MYO-INOSITOL COTRANSPORTER"/>
    <property type="match status" value="1"/>
</dbReference>
<feature type="transmembrane region" description="Helical" evidence="7">
    <location>
        <begin position="224"/>
        <end position="247"/>
    </location>
</feature>
<dbReference type="AlphaFoldDB" id="A0A1Y3AZ17"/>
<feature type="domain" description="Major facilitator superfamily (MFS) profile" evidence="8">
    <location>
        <begin position="1"/>
        <end position="279"/>
    </location>
</feature>
<dbReference type="InterPro" id="IPR005829">
    <property type="entry name" value="Sugar_transporter_CS"/>
</dbReference>
<evidence type="ECO:0000313" key="9">
    <source>
        <dbReference type="EMBL" id="OTF73761.1"/>
    </source>
</evidence>
<comment type="similarity">
    <text evidence="2">Belongs to the major facilitator superfamily. Sugar transporter (TC 2.A.1.1) family.</text>
</comment>
<evidence type="ECO:0000256" key="2">
    <source>
        <dbReference type="ARBA" id="ARBA00010992"/>
    </source>
</evidence>
<evidence type="ECO:0000256" key="4">
    <source>
        <dbReference type="ARBA" id="ARBA00022692"/>
    </source>
</evidence>
<comment type="caution">
    <text evidence="9">The sequence shown here is derived from an EMBL/GenBank/DDBJ whole genome shotgun (WGS) entry which is preliminary data.</text>
</comment>
<dbReference type="OrthoDB" id="4142200at2759"/>
<evidence type="ECO:0000256" key="3">
    <source>
        <dbReference type="ARBA" id="ARBA00022448"/>
    </source>
</evidence>
<feature type="transmembrane region" description="Helical" evidence="7">
    <location>
        <begin position="143"/>
        <end position="166"/>
    </location>
</feature>
<dbReference type="InterPro" id="IPR036259">
    <property type="entry name" value="MFS_trans_sf"/>
</dbReference>
<evidence type="ECO:0000256" key="7">
    <source>
        <dbReference type="SAM" id="Phobius"/>
    </source>
</evidence>
<evidence type="ECO:0000259" key="8">
    <source>
        <dbReference type="PROSITE" id="PS50850"/>
    </source>
</evidence>
<dbReference type="GO" id="GO:0016324">
    <property type="term" value="C:apical plasma membrane"/>
    <property type="evidence" value="ECO:0007669"/>
    <property type="project" value="TreeGrafter"/>
</dbReference>
<dbReference type="GO" id="GO:0005366">
    <property type="term" value="F:myo-inositol:proton symporter activity"/>
    <property type="evidence" value="ECO:0007669"/>
    <property type="project" value="TreeGrafter"/>
</dbReference>
<dbReference type="PROSITE" id="PS00216">
    <property type="entry name" value="SUGAR_TRANSPORT_1"/>
    <property type="match status" value="1"/>
</dbReference>
<organism evidence="9 10">
    <name type="scientific">Euroglyphus maynei</name>
    <name type="common">Mayne's house dust mite</name>
    <dbReference type="NCBI Taxonomy" id="6958"/>
    <lineage>
        <taxon>Eukaryota</taxon>
        <taxon>Metazoa</taxon>
        <taxon>Ecdysozoa</taxon>
        <taxon>Arthropoda</taxon>
        <taxon>Chelicerata</taxon>
        <taxon>Arachnida</taxon>
        <taxon>Acari</taxon>
        <taxon>Acariformes</taxon>
        <taxon>Sarcoptiformes</taxon>
        <taxon>Astigmata</taxon>
        <taxon>Psoroptidia</taxon>
        <taxon>Analgoidea</taxon>
        <taxon>Pyroglyphidae</taxon>
        <taxon>Pyroglyphinae</taxon>
        <taxon>Euroglyphus</taxon>
    </lineage>
</organism>
<comment type="subcellular location">
    <subcellularLocation>
        <location evidence="1">Membrane</location>
        <topology evidence="1">Multi-pass membrane protein</topology>
    </subcellularLocation>
</comment>
<gene>
    <name evidence="9" type="ORF">BLA29_004178</name>
</gene>
<keyword evidence="3" id="KW-0813">Transport</keyword>
<keyword evidence="10" id="KW-1185">Reference proteome</keyword>
<feature type="transmembrane region" description="Helical" evidence="7">
    <location>
        <begin position="186"/>
        <end position="203"/>
    </location>
</feature>
<evidence type="ECO:0000256" key="6">
    <source>
        <dbReference type="ARBA" id="ARBA00023136"/>
    </source>
</evidence>
<dbReference type="SUPFAM" id="SSF103473">
    <property type="entry name" value="MFS general substrate transporter"/>
    <property type="match status" value="1"/>
</dbReference>
<sequence length="342" mass="38786">MIFFCFLPESPRWLVQKGRYEDALNALRKFRNADTREDKILIEFNEIKTGCLSSERERKNDKSFRQLLSNPVIMKALFVGSMLSIFQQLAGINTVMYYSATIIQMSGINDKSTAVWLSALTASINFIFSFVGLVLVERIGRRLLVLSSLCGVVFSLFLLAIGNSTYCSKNSTIPMTWTNEWCPSQYSWMTIAGLMFYLFFFAPGMGPMPWTITSEIYPLWARSFCYSVSTSFNWFFNLLVSLTFLTLTNLLTIYGAFYLYTGLAFFGLVMFFFILPETKGKKLEEIECLFKGSLFRIGLNQTNLSQYDQVDGLVNASQSTVVTNASNESNTVVTVTGTVKMM</sequence>
<proteinExistence type="inferred from homology"/>
<dbReference type="Proteomes" id="UP000194236">
    <property type="component" value="Unassembled WGS sequence"/>
</dbReference>
<evidence type="ECO:0000313" key="10">
    <source>
        <dbReference type="Proteomes" id="UP000194236"/>
    </source>
</evidence>
<dbReference type="InterPro" id="IPR005828">
    <property type="entry name" value="MFS_sugar_transport-like"/>
</dbReference>
<feature type="transmembrane region" description="Helical" evidence="7">
    <location>
        <begin position="72"/>
        <end position="95"/>
    </location>
</feature>
<name>A0A1Y3AZ17_EURMA</name>
<dbReference type="Gene3D" id="1.20.1250.20">
    <property type="entry name" value="MFS general substrate transporter like domains"/>
    <property type="match status" value="1"/>
</dbReference>
<feature type="transmembrane region" description="Helical" evidence="7">
    <location>
        <begin position="115"/>
        <end position="136"/>
    </location>
</feature>
<dbReference type="InterPro" id="IPR050814">
    <property type="entry name" value="Myo-inositol_Transporter"/>
</dbReference>
<feature type="transmembrane region" description="Helical" evidence="7">
    <location>
        <begin position="253"/>
        <end position="275"/>
    </location>
</feature>